<sequence>MTDRIRLNEMVFYGYHGVLPEERRLGQRFVVDLEISADLRKAGQFDDLTQTVNYVEVFEAVRAIVTGPPHSLIESVAEHVASAVLEQFPLADAVSVSLRKPSAPIAGAVLGSSEVRIHRKRGEAT</sequence>
<dbReference type="EMBL" id="MFKF01000161">
    <property type="protein sequence ID" value="OGG52015.1"/>
    <property type="molecule type" value="Genomic_DNA"/>
</dbReference>
<dbReference type="SUPFAM" id="SSF55620">
    <property type="entry name" value="Tetrahydrobiopterin biosynthesis enzymes-like"/>
    <property type="match status" value="1"/>
</dbReference>
<dbReference type="InterPro" id="IPR043133">
    <property type="entry name" value="GTP-CH-I_C/QueF"/>
</dbReference>
<dbReference type="GO" id="GO:0005737">
    <property type="term" value="C:cytoplasm"/>
    <property type="evidence" value="ECO:0007669"/>
    <property type="project" value="TreeGrafter"/>
</dbReference>
<organism evidence="8 9">
    <name type="scientific">Handelsmanbacteria sp. (strain RIFCSPLOWO2_12_FULL_64_10)</name>
    <dbReference type="NCBI Taxonomy" id="1817868"/>
    <lineage>
        <taxon>Bacteria</taxon>
        <taxon>Candidatus Handelsmaniibacteriota</taxon>
    </lineage>
</organism>
<dbReference type="InterPro" id="IPR006156">
    <property type="entry name" value="Dihydroneopterin_aldolase"/>
</dbReference>
<comment type="function">
    <text evidence="6">Catalyzes the conversion of 7,8-dihydroneopterin to 6-hydroxymethyl-7,8-dihydropterin.</text>
</comment>
<evidence type="ECO:0000259" key="7">
    <source>
        <dbReference type="SMART" id="SM00905"/>
    </source>
</evidence>
<dbReference type="FunFam" id="3.30.1130.10:FF:000003">
    <property type="entry name" value="7,8-dihydroneopterin aldolase"/>
    <property type="match status" value="1"/>
</dbReference>
<evidence type="ECO:0000256" key="4">
    <source>
        <dbReference type="ARBA" id="ARBA00022909"/>
    </source>
</evidence>
<protein>
    <recommendedName>
        <fullName evidence="6">7,8-dihydroneopterin aldolase</fullName>
        <ecNumber evidence="6">4.1.2.25</ecNumber>
    </recommendedName>
</protein>
<evidence type="ECO:0000256" key="3">
    <source>
        <dbReference type="ARBA" id="ARBA00005708"/>
    </source>
</evidence>
<evidence type="ECO:0000256" key="5">
    <source>
        <dbReference type="ARBA" id="ARBA00023239"/>
    </source>
</evidence>
<dbReference type="PANTHER" id="PTHR42844">
    <property type="entry name" value="DIHYDRONEOPTERIN ALDOLASE 1-RELATED"/>
    <property type="match status" value="1"/>
</dbReference>
<dbReference type="GO" id="GO:0046654">
    <property type="term" value="P:tetrahydrofolate biosynthetic process"/>
    <property type="evidence" value="ECO:0007669"/>
    <property type="project" value="UniProtKB-UniRule"/>
</dbReference>
<keyword evidence="5 6" id="KW-0456">Lyase</keyword>
<dbReference type="NCBIfam" id="TIGR00526">
    <property type="entry name" value="folB_dom"/>
    <property type="match status" value="1"/>
</dbReference>
<comment type="caution">
    <text evidence="8">The sequence shown here is derived from an EMBL/GenBank/DDBJ whole genome shotgun (WGS) entry which is preliminary data.</text>
</comment>
<dbReference type="GO" id="GO:0004150">
    <property type="term" value="F:dihydroneopterin aldolase activity"/>
    <property type="evidence" value="ECO:0007669"/>
    <property type="project" value="UniProtKB-UniRule"/>
</dbReference>
<reference evidence="8 9" key="1">
    <citation type="journal article" date="2016" name="Nat. Commun.">
        <title>Thousands of microbial genomes shed light on interconnected biogeochemical processes in an aquifer system.</title>
        <authorList>
            <person name="Anantharaman K."/>
            <person name="Brown C.T."/>
            <person name="Hug L.A."/>
            <person name="Sharon I."/>
            <person name="Castelle C.J."/>
            <person name="Probst A.J."/>
            <person name="Thomas B.C."/>
            <person name="Singh A."/>
            <person name="Wilkins M.J."/>
            <person name="Karaoz U."/>
            <person name="Brodie E.L."/>
            <person name="Williams K.H."/>
            <person name="Hubbard S.S."/>
            <person name="Banfield J.F."/>
        </authorList>
    </citation>
    <scope>NUCLEOTIDE SEQUENCE [LARGE SCALE GENOMIC DNA]</scope>
    <source>
        <strain evidence="9">RIFCSPLOWO2_12_FULL_64_10</strain>
    </source>
</reference>
<evidence type="ECO:0000256" key="1">
    <source>
        <dbReference type="ARBA" id="ARBA00001353"/>
    </source>
</evidence>
<comment type="catalytic activity">
    <reaction evidence="1 6">
        <text>7,8-dihydroneopterin = 6-hydroxymethyl-7,8-dihydropterin + glycolaldehyde</text>
        <dbReference type="Rhea" id="RHEA:10540"/>
        <dbReference type="ChEBI" id="CHEBI:17001"/>
        <dbReference type="ChEBI" id="CHEBI:17071"/>
        <dbReference type="ChEBI" id="CHEBI:44841"/>
        <dbReference type="EC" id="4.1.2.25"/>
    </reaction>
</comment>
<keyword evidence="4 6" id="KW-0289">Folate biosynthesis</keyword>
<dbReference type="NCBIfam" id="TIGR00525">
    <property type="entry name" value="folB"/>
    <property type="match status" value="1"/>
</dbReference>
<evidence type="ECO:0000313" key="9">
    <source>
        <dbReference type="Proteomes" id="UP000178606"/>
    </source>
</evidence>
<dbReference type="Gene3D" id="3.30.1130.10">
    <property type="match status" value="1"/>
</dbReference>
<evidence type="ECO:0000256" key="2">
    <source>
        <dbReference type="ARBA" id="ARBA00005013"/>
    </source>
</evidence>
<proteinExistence type="inferred from homology"/>
<dbReference type="AlphaFoldDB" id="A0A1F6CSB2"/>
<comment type="similarity">
    <text evidence="3 6">Belongs to the DHNA family.</text>
</comment>
<name>A0A1F6CSB2_HANXR</name>
<dbReference type="UniPathway" id="UPA00077">
    <property type="reaction ID" value="UER00154"/>
</dbReference>
<evidence type="ECO:0000313" key="8">
    <source>
        <dbReference type="EMBL" id="OGG52015.1"/>
    </source>
</evidence>
<dbReference type="Pfam" id="PF02152">
    <property type="entry name" value="FolB"/>
    <property type="match status" value="1"/>
</dbReference>
<dbReference type="Proteomes" id="UP000178606">
    <property type="component" value="Unassembled WGS sequence"/>
</dbReference>
<feature type="domain" description="Dihydroneopterin aldolase/epimerase" evidence="7">
    <location>
        <begin position="5"/>
        <end position="119"/>
    </location>
</feature>
<comment type="pathway">
    <text evidence="2 6">Cofactor biosynthesis; tetrahydrofolate biosynthesis; 2-amino-4-hydroxy-6-hydroxymethyl-7,8-dihydropteridine diphosphate from 7,8-dihydroneopterin triphosphate: step 3/4.</text>
</comment>
<evidence type="ECO:0000256" key="6">
    <source>
        <dbReference type="RuleBase" id="RU362079"/>
    </source>
</evidence>
<dbReference type="CDD" id="cd00534">
    <property type="entry name" value="DHNA_DHNTPE"/>
    <property type="match status" value="1"/>
</dbReference>
<accession>A0A1F6CSB2</accession>
<dbReference type="GO" id="GO:0046656">
    <property type="term" value="P:folic acid biosynthetic process"/>
    <property type="evidence" value="ECO:0007669"/>
    <property type="project" value="UniProtKB-UniRule"/>
</dbReference>
<dbReference type="SMART" id="SM00905">
    <property type="entry name" value="FolB"/>
    <property type="match status" value="1"/>
</dbReference>
<dbReference type="InterPro" id="IPR006157">
    <property type="entry name" value="FolB_dom"/>
</dbReference>
<gene>
    <name evidence="8" type="ORF">A3F84_22430</name>
</gene>
<dbReference type="EC" id="4.1.2.25" evidence="6"/>
<dbReference type="PANTHER" id="PTHR42844:SF1">
    <property type="entry name" value="DIHYDRONEOPTERIN ALDOLASE 1-RELATED"/>
    <property type="match status" value="1"/>
</dbReference>